<dbReference type="InterPro" id="IPR036388">
    <property type="entry name" value="WH-like_DNA-bd_sf"/>
</dbReference>
<feature type="domain" description="HTH iclR-type" evidence="4">
    <location>
        <begin position="15"/>
        <end position="75"/>
    </location>
</feature>
<dbReference type="PROSITE" id="PS51078">
    <property type="entry name" value="ICLR_ED"/>
    <property type="match status" value="1"/>
</dbReference>
<keyword evidence="2" id="KW-0238">DNA-binding</keyword>
<evidence type="ECO:0000313" key="6">
    <source>
        <dbReference type="EMBL" id="MDX2292865.1"/>
    </source>
</evidence>
<proteinExistence type="predicted"/>
<dbReference type="EMBL" id="JAWJZF010000344">
    <property type="protein sequence ID" value="MDX2292865.1"/>
    <property type="molecule type" value="Genomic_DNA"/>
</dbReference>
<reference evidence="6 7" key="1">
    <citation type="submission" date="2023-10" db="EMBL/GenBank/DDBJ databases">
        <authorList>
            <person name="Wang X.X."/>
        </authorList>
    </citation>
    <scope>NUCLEOTIDE SEQUENCE [LARGE SCALE GENOMIC DNA]</scope>
    <source>
        <strain evidence="6 7">NBRC 12816</strain>
    </source>
</reference>
<dbReference type="Pfam" id="PF09339">
    <property type="entry name" value="HTH_IclR"/>
    <property type="match status" value="1"/>
</dbReference>
<keyword evidence="3" id="KW-0804">Transcription</keyword>
<evidence type="ECO:0000256" key="3">
    <source>
        <dbReference type="ARBA" id="ARBA00023163"/>
    </source>
</evidence>
<dbReference type="InterPro" id="IPR029016">
    <property type="entry name" value="GAF-like_dom_sf"/>
</dbReference>
<gene>
    <name evidence="6" type="ORF">R2363_11845</name>
</gene>
<name>A0ABU4K534_9ACTN</name>
<dbReference type="Pfam" id="PF01614">
    <property type="entry name" value="IclR_C"/>
    <property type="match status" value="1"/>
</dbReference>
<dbReference type="Proteomes" id="UP001278571">
    <property type="component" value="Unassembled WGS sequence"/>
</dbReference>
<dbReference type="Gene3D" id="3.30.450.40">
    <property type="match status" value="1"/>
</dbReference>
<dbReference type="Gene3D" id="1.10.10.10">
    <property type="entry name" value="Winged helix-like DNA-binding domain superfamily/Winged helix DNA-binding domain"/>
    <property type="match status" value="1"/>
</dbReference>
<dbReference type="SMART" id="SM00346">
    <property type="entry name" value="HTH_ICLR"/>
    <property type="match status" value="1"/>
</dbReference>
<evidence type="ECO:0000256" key="2">
    <source>
        <dbReference type="ARBA" id="ARBA00023125"/>
    </source>
</evidence>
<dbReference type="SUPFAM" id="SSF55781">
    <property type="entry name" value="GAF domain-like"/>
    <property type="match status" value="1"/>
</dbReference>
<keyword evidence="7" id="KW-1185">Reference proteome</keyword>
<evidence type="ECO:0000259" key="5">
    <source>
        <dbReference type="PROSITE" id="PS51078"/>
    </source>
</evidence>
<evidence type="ECO:0000259" key="4">
    <source>
        <dbReference type="PROSITE" id="PS51077"/>
    </source>
</evidence>
<evidence type="ECO:0000313" key="7">
    <source>
        <dbReference type="Proteomes" id="UP001278571"/>
    </source>
</evidence>
<dbReference type="PANTHER" id="PTHR30136">
    <property type="entry name" value="HELIX-TURN-HELIX TRANSCRIPTIONAL REGULATOR, ICLR FAMILY"/>
    <property type="match status" value="1"/>
</dbReference>
<sequence length="262" mass="28407">MPYREGGSGTAPTLIQSVRRAVRLLDELERRGGAGSAKQLAREAVLPLPTAYHLLRTLVHEGLIRNDNGVYTLVSPLRRDLGRAAHEPALGIQAWVDTLSLDLDAAVYFVQYRDGEVELGAVSDNPARPPVEEWADFRASAHAHAAGQSLLLQLDPEQRGDHLSRHPVAALTPHTVGMRRDFEQRLAGLPRRLPVLEHQEYALGTACAAVPITVGAETAAVALSIPASEGARLRGLADRLQRRAEQVLISRTFAVAAHGHEP</sequence>
<dbReference type="InterPro" id="IPR050707">
    <property type="entry name" value="HTH_MetabolicPath_Reg"/>
</dbReference>
<dbReference type="PANTHER" id="PTHR30136:SF24">
    <property type="entry name" value="HTH-TYPE TRANSCRIPTIONAL REPRESSOR ALLR"/>
    <property type="match status" value="1"/>
</dbReference>
<protein>
    <submittedName>
        <fullName evidence="6">Helix-turn-helix domain-containing protein</fullName>
    </submittedName>
</protein>
<keyword evidence="1" id="KW-0805">Transcription regulation</keyword>
<dbReference type="InterPro" id="IPR036390">
    <property type="entry name" value="WH_DNA-bd_sf"/>
</dbReference>
<dbReference type="RefSeq" id="WP_319009332.1">
    <property type="nucleotide sequence ID" value="NZ_JAWJZF010000344.1"/>
</dbReference>
<feature type="domain" description="IclR-ED" evidence="5">
    <location>
        <begin position="56"/>
        <end position="260"/>
    </location>
</feature>
<dbReference type="PROSITE" id="PS51077">
    <property type="entry name" value="HTH_ICLR"/>
    <property type="match status" value="1"/>
</dbReference>
<dbReference type="SUPFAM" id="SSF46785">
    <property type="entry name" value="Winged helix' DNA-binding domain"/>
    <property type="match status" value="1"/>
</dbReference>
<dbReference type="InterPro" id="IPR014757">
    <property type="entry name" value="Tscrpt_reg_IclR_C"/>
</dbReference>
<accession>A0ABU4K534</accession>
<evidence type="ECO:0000256" key="1">
    <source>
        <dbReference type="ARBA" id="ARBA00023015"/>
    </source>
</evidence>
<comment type="caution">
    <text evidence="6">The sequence shown here is derived from an EMBL/GenBank/DDBJ whole genome shotgun (WGS) entry which is preliminary data.</text>
</comment>
<dbReference type="InterPro" id="IPR005471">
    <property type="entry name" value="Tscrpt_reg_IclR_N"/>
</dbReference>
<organism evidence="6 7">
    <name type="scientific">Streptomyces roseolus</name>
    <dbReference type="NCBI Taxonomy" id="67358"/>
    <lineage>
        <taxon>Bacteria</taxon>
        <taxon>Bacillati</taxon>
        <taxon>Actinomycetota</taxon>
        <taxon>Actinomycetes</taxon>
        <taxon>Kitasatosporales</taxon>
        <taxon>Streptomycetaceae</taxon>
        <taxon>Streptomyces</taxon>
    </lineage>
</organism>